<evidence type="ECO:0000259" key="1">
    <source>
        <dbReference type="Pfam" id="PF07969"/>
    </source>
</evidence>
<dbReference type="InterPro" id="IPR032466">
    <property type="entry name" value="Metal_Hydrolase"/>
</dbReference>
<dbReference type="Gene3D" id="3.10.310.70">
    <property type="match status" value="1"/>
</dbReference>
<dbReference type="InterPro" id="IPR033932">
    <property type="entry name" value="YtcJ-like"/>
</dbReference>
<feature type="domain" description="Amidohydrolase 3" evidence="1">
    <location>
        <begin position="71"/>
        <end position="564"/>
    </location>
</feature>
<dbReference type="InterPro" id="IPR011059">
    <property type="entry name" value="Metal-dep_hydrolase_composite"/>
</dbReference>
<keyword evidence="3" id="KW-1185">Reference proteome</keyword>
<dbReference type="EMBL" id="CP016268">
    <property type="protein sequence ID" value="ANO52892.1"/>
    <property type="molecule type" value="Genomic_DNA"/>
</dbReference>
<dbReference type="AlphaFoldDB" id="A0A193LK54"/>
<dbReference type="SUPFAM" id="SSF51338">
    <property type="entry name" value="Composite domain of metallo-dependent hydrolases"/>
    <property type="match status" value="1"/>
</dbReference>
<name>A0A193LK54_9GAMM</name>
<dbReference type="InterPro" id="IPR013108">
    <property type="entry name" value="Amidohydro_3"/>
</dbReference>
<evidence type="ECO:0000313" key="2">
    <source>
        <dbReference type="EMBL" id="ANO52892.1"/>
    </source>
</evidence>
<gene>
    <name evidence="2" type="ORF">BA177_00950</name>
</gene>
<dbReference type="PANTHER" id="PTHR22642:SF2">
    <property type="entry name" value="PROTEIN LONG AFTER FAR-RED 3"/>
    <property type="match status" value="1"/>
</dbReference>
<proteinExistence type="predicted"/>
<dbReference type="CDD" id="cd01300">
    <property type="entry name" value="YtcJ_like"/>
    <property type="match status" value="1"/>
</dbReference>
<dbReference type="Gene3D" id="2.30.40.10">
    <property type="entry name" value="Urease, subunit C, domain 1"/>
    <property type="match status" value="1"/>
</dbReference>
<dbReference type="STRING" id="1548547.BA177_00950"/>
<evidence type="ECO:0000313" key="3">
    <source>
        <dbReference type="Proteomes" id="UP000092695"/>
    </source>
</evidence>
<reference evidence="2 3" key="1">
    <citation type="submission" date="2016-06" db="EMBL/GenBank/DDBJ databases">
        <title>Complete genome sequence of a deep-branching marine Gamma Proteobacterium Woeseia oceani type strain XK5.</title>
        <authorList>
            <person name="Mu D."/>
            <person name="Du Z."/>
        </authorList>
    </citation>
    <scope>NUCLEOTIDE SEQUENCE [LARGE SCALE GENOMIC DNA]</scope>
    <source>
        <strain evidence="2 3">XK5</strain>
    </source>
</reference>
<dbReference type="GO" id="GO:0016810">
    <property type="term" value="F:hydrolase activity, acting on carbon-nitrogen (but not peptide) bonds"/>
    <property type="evidence" value="ECO:0007669"/>
    <property type="project" value="InterPro"/>
</dbReference>
<dbReference type="Pfam" id="PF07969">
    <property type="entry name" value="Amidohydro_3"/>
    <property type="match status" value="1"/>
</dbReference>
<keyword evidence="2" id="KW-0378">Hydrolase</keyword>
<organism evidence="2 3">
    <name type="scientific">Woeseia oceani</name>
    <dbReference type="NCBI Taxonomy" id="1548547"/>
    <lineage>
        <taxon>Bacteria</taxon>
        <taxon>Pseudomonadati</taxon>
        <taxon>Pseudomonadota</taxon>
        <taxon>Gammaproteobacteria</taxon>
        <taxon>Woeseiales</taxon>
        <taxon>Woeseiaceae</taxon>
        <taxon>Woeseia</taxon>
    </lineage>
</organism>
<dbReference type="KEGG" id="woc:BA177_00950"/>
<protein>
    <submittedName>
        <fullName evidence="2">Amidohydrolase</fullName>
    </submittedName>
</protein>
<dbReference type="SUPFAM" id="SSF51556">
    <property type="entry name" value="Metallo-dependent hydrolases"/>
    <property type="match status" value="1"/>
</dbReference>
<sequence length="570" mass="61641">MAACSGNSDDTAAPAAAANSKAPADLVLLNGKIATVDPALGNVEAMAVNGYQITAVGSTEDMAAYVGPETRVVELDGRFVMPGFIEGHGHYMGLGRAKQILDLSRVKNWDEVVNMVAVAVDKAKPGEWVFGRGWHQDKWDSVPDDAVDGVPRNDSLNAVSADNPVLLGHASGHAAFANDAALAAGGVDDNTPDPAGGTIVRAENGKATGLLRETAQRLINDAVNVYNNRLTPEESERIDRERVMLAGDEALRHGVTSFHDAGASFETIDFFKELEEEGALPVRLYVMVRSETNEEMDKLLPFYKMVSEGNDFLTVRSIKRQIDGALGAHGAWLLEPYVDLPDTAGLVLEPVADIEGTARVAVKHGYQVNTHAIGDRANRETLDIYERIWDEMGVDGKPLRWRIEHAQHIDPADVPRFAELGVIAAMQGIHGASDGPWIPSRLGEPRSGLTSYPWRTLIESGAIIGNGTDVPVEPIDAIASYYATVSRMTVKGERFHPEHVMTREEALTSYTLNNAIAAFEEDVKGTLTPGKYADFVVLSNDLLTVEEDKIPATEVLMTFVGGELKYSSED</sequence>
<dbReference type="PANTHER" id="PTHR22642">
    <property type="entry name" value="IMIDAZOLONEPROPIONASE"/>
    <property type="match status" value="1"/>
</dbReference>
<accession>A0A193LK54</accession>
<dbReference type="Proteomes" id="UP000092695">
    <property type="component" value="Chromosome"/>
</dbReference>
<dbReference type="Gene3D" id="3.20.20.140">
    <property type="entry name" value="Metal-dependent hydrolases"/>
    <property type="match status" value="1"/>
</dbReference>